<dbReference type="PANTHER" id="PTHR43741">
    <property type="entry name" value="FMN-DEPENDENT NADH-AZOREDUCTASE 1"/>
    <property type="match status" value="1"/>
</dbReference>
<keyword evidence="3" id="KW-1185">Reference proteome</keyword>
<dbReference type="EMBL" id="VULZ01000001">
    <property type="protein sequence ID" value="MSS13574.1"/>
    <property type="molecule type" value="Genomic_DNA"/>
</dbReference>
<dbReference type="Proteomes" id="UP000481852">
    <property type="component" value="Unassembled WGS sequence"/>
</dbReference>
<evidence type="ECO:0000259" key="1">
    <source>
        <dbReference type="Pfam" id="PF03358"/>
    </source>
</evidence>
<gene>
    <name evidence="2" type="ORF">FYJ35_00655</name>
</gene>
<dbReference type="PANTHER" id="PTHR43741:SF4">
    <property type="entry name" value="FMN-DEPENDENT NADH:QUINONE OXIDOREDUCTASE"/>
    <property type="match status" value="1"/>
</dbReference>
<dbReference type="GO" id="GO:0016491">
    <property type="term" value="F:oxidoreductase activity"/>
    <property type="evidence" value="ECO:0007669"/>
    <property type="project" value="InterPro"/>
</dbReference>
<organism evidence="2 3">
    <name type="scientific">Porcincola intestinalis</name>
    <dbReference type="NCBI Taxonomy" id="2606632"/>
    <lineage>
        <taxon>Bacteria</taxon>
        <taxon>Bacillati</taxon>
        <taxon>Bacillota</taxon>
        <taxon>Clostridia</taxon>
        <taxon>Lachnospirales</taxon>
        <taxon>Lachnospiraceae</taxon>
        <taxon>Porcincola</taxon>
    </lineage>
</organism>
<protein>
    <submittedName>
        <fullName evidence="2">NAD(P)H-dependent oxidoreductase</fullName>
    </submittedName>
</protein>
<dbReference type="Pfam" id="PF03358">
    <property type="entry name" value="FMN_red"/>
    <property type="match status" value="1"/>
</dbReference>
<dbReference type="InterPro" id="IPR050104">
    <property type="entry name" value="FMN-dep_NADH:Q_OxRdtase_AzoR1"/>
</dbReference>
<accession>A0A6L5X427</accession>
<sequence length="230" mass="26232">MKIVIINGQSHTGTTCHIARQLADKIGGDVTEFFLPRDFHDYCVGCMQCILKDEKRCPHYERLRPITEAMDAADVIILASPVYVYHVTGAMKTFLDHYGYRWLIHRPVESMFGKQAVSISTSAAAGEKSACRDMADSLFFWGVGKTYRLGMHVFAHNWAGVSGKRKQAIDQRTTRIAEKIRSRRGHVKPSLKTKLYFCFVRLLQKKGISEVDKSYWIQKGWLGSARPWKS</sequence>
<dbReference type="Gene3D" id="3.40.50.360">
    <property type="match status" value="1"/>
</dbReference>
<evidence type="ECO:0000313" key="2">
    <source>
        <dbReference type="EMBL" id="MSS13574.1"/>
    </source>
</evidence>
<feature type="domain" description="NADPH-dependent FMN reductase-like" evidence="1">
    <location>
        <begin position="1"/>
        <end position="141"/>
    </location>
</feature>
<dbReference type="InterPro" id="IPR005025">
    <property type="entry name" value="FMN_Rdtase-like_dom"/>
</dbReference>
<dbReference type="SUPFAM" id="SSF52218">
    <property type="entry name" value="Flavoproteins"/>
    <property type="match status" value="1"/>
</dbReference>
<evidence type="ECO:0000313" key="3">
    <source>
        <dbReference type="Proteomes" id="UP000481852"/>
    </source>
</evidence>
<reference evidence="2 3" key="1">
    <citation type="submission" date="2019-08" db="EMBL/GenBank/DDBJ databases">
        <title>In-depth cultivation of the pig gut microbiome towards novel bacterial diversity and tailored functional studies.</title>
        <authorList>
            <person name="Wylensek D."/>
            <person name="Hitch T.C.A."/>
            <person name="Clavel T."/>
        </authorList>
    </citation>
    <scope>NUCLEOTIDE SEQUENCE [LARGE SCALE GENOMIC DNA]</scope>
    <source>
        <strain evidence="2 3">Oil+RF-744-WCA-WT-11</strain>
    </source>
</reference>
<dbReference type="InterPro" id="IPR029039">
    <property type="entry name" value="Flavoprotein-like_sf"/>
</dbReference>
<proteinExistence type="predicted"/>
<name>A0A6L5X427_9FIRM</name>
<dbReference type="AlphaFoldDB" id="A0A6L5X427"/>
<comment type="caution">
    <text evidence="2">The sequence shown here is derived from an EMBL/GenBank/DDBJ whole genome shotgun (WGS) entry which is preliminary data.</text>
</comment>